<evidence type="ECO:0000259" key="5">
    <source>
        <dbReference type="PROSITE" id="PS51387"/>
    </source>
</evidence>
<dbReference type="GO" id="GO:0071949">
    <property type="term" value="F:FAD binding"/>
    <property type="evidence" value="ECO:0007669"/>
    <property type="project" value="InterPro"/>
</dbReference>
<evidence type="ECO:0000313" key="7">
    <source>
        <dbReference type="Proteomes" id="UP000034680"/>
    </source>
</evidence>
<dbReference type="Proteomes" id="UP000034680">
    <property type="component" value="Unassembled WGS sequence"/>
</dbReference>
<dbReference type="PANTHER" id="PTHR13878">
    <property type="entry name" value="GULONOLACTONE OXIDASE"/>
    <property type="match status" value="1"/>
</dbReference>
<feature type="domain" description="FAD-binding PCMH-type" evidence="5">
    <location>
        <begin position="103"/>
        <end position="282"/>
    </location>
</feature>
<dbReference type="STRING" id="1214573.A0A0G2FY88"/>
<dbReference type="Pfam" id="PF08031">
    <property type="entry name" value="BBE"/>
    <property type="match status" value="1"/>
</dbReference>
<organism evidence="6 7">
    <name type="scientific">Diaporthe ampelina</name>
    <dbReference type="NCBI Taxonomy" id="1214573"/>
    <lineage>
        <taxon>Eukaryota</taxon>
        <taxon>Fungi</taxon>
        <taxon>Dikarya</taxon>
        <taxon>Ascomycota</taxon>
        <taxon>Pezizomycotina</taxon>
        <taxon>Sordariomycetes</taxon>
        <taxon>Sordariomycetidae</taxon>
        <taxon>Diaporthales</taxon>
        <taxon>Diaporthaceae</taxon>
        <taxon>Diaporthe</taxon>
    </lineage>
</organism>
<gene>
    <name evidence="6" type="ORF">UCDDA912_g00904</name>
</gene>
<evidence type="ECO:0000256" key="3">
    <source>
        <dbReference type="SAM" id="Coils"/>
    </source>
</evidence>
<reference evidence="6 7" key="2">
    <citation type="submission" date="2015-05" db="EMBL/GenBank/DDBJ databases">
        <authorList>
            <person name="Morales-Cruz A."/>
            <person name="Amrine K.C."/>
            <person name="Cantu D."/>
        </authorList>
    </citation>
    <scope>NUCLEOTIDE SEQUENCE [LARGE SCALE GENOMIC DNA]</scope>
    <source>
        <strain evidence="6">DA912</strain>
    </source>
</reference>
<name>A0A0G2FY88_9PEZI</name>
<feature type="coiled-coil region" evidence="3">
    <location>
        <begin position="698"/>
        <end position="725"/>
    </location>
</feature>
<sequence length="753" mass="82108">MVHKFVSLGVCPNLVLLLLSSYASAQPNRGIPPAAANVSKESAAGAELFSNEAIQLTNSVLVGLSEQADLAHYDDPGSVMWPLYEGKTCLAGTETASLANCTQGGYSLYSVNVSNVAQIQLAVNFARSLNLRLVVKNTGHDYNGRSTGYGALSLWTHHLKDIRFISKYETRDYTGPAFKVGAGVQGFELYEAAESQGVTIVSGICPTVGVVGGYIQGGGHSPLMQLYGMGADQVLALEIVTAAGRFVTATPTLNPDLYWAVLGGGGGTFGIVTSAILKAHPQVPITTSTFSFATSTNVSVETFWKGVAAYWNQMPVYNAAKTYSYFSILNVFGSYVFTMEPFFATNKTTQEYEALVAPLLKSLSEFGIPHLATTEHFDSFYPAYQATFATYDQNIGSISGITANRLLPAENWDNETIRENTLQTLKDTVDRATIVIGYHQAPLAPNDDINSVNPAFRTEAGQLIVVKAVDADATAEMLKLAGDNLTYAIMGPLRDATPAGGAYNNEADVGEPDWQNAFWGKNYPRLLEVKRKWDPTGLFYVHHGVGSEEWHVLDGGSGGVQTQNGKLFIAFIQILLSGPKRKIAKCTAAQDHEPHCDTLTPYHTYQGREPLVEGKKWPCLSVLDEDIGSTEDGHNPFPPHHQVVFEMGSDVEDLGEGLEQLIAEFFAAKATYHALQSGWRCDAHKVCERVLQPHECREFALREELRMIQDRLEAMESEIIALEVKFSVRRLRFDATAFGYAGKCDISNLSIKL</sequence>
<dbReference type="AlphaFoldDB" id="A0A0G2FY88"/>
<dbReference type="Gene3D" id="3.30.465.10">
    <property type="match status" value="2"/>
</dbReference>
<dbReference type="GO" id="GO:0016491">
    <property type="term" value="F:oxidoreductase activity"/>
    <property type="evidence" value="ECO:0007669"/>
    <property type="project" value="UniProtKB-KW"/>
</dbReference>
<dbReference type="InterPro" id="IPR016169">
    <property type="entry name" value="FAD-bd_PCMH_sub2"/>
</dbReference>
<keyword evidence="2" id="KW-0560">Oxidoreductase</keyword>
<accession>A0A0G2FY88</accession>
<keyword evidence="7" id="KW-1185">Reference proteome</keyword>
<dbReference type="InterPro" id="IPR006094">
    <property type="entry name" value="Oxid_FAD_bind_N"/>
</dbReference>
<dbReference type="PROSITE" id="PS51387">
    <property type="entry name" value="FAD_PCMH"/>
    <property type="match status" value="1"/>
</dbReference>
<dbReference type="InterPro" id="IPR012951">
    <property type="entry name" value="BBE"/>
</dbReference>
<evidence type="ECO:0000313" key="6">
    <source>
        <dbReference type="EMBL" id="KKY39102.1"/>
    </source>
</evidence>
<dbReference type="OrthoDB" id="9983560at2759"/>
<dbReference type="InterPro" id="IPR036318">
    <property type="entry name" value="FAD-bd_PCMH-like_sf"/>
</dbReference>
<keyword evidence="3" id="KW-0175">Coiled coil</keyword>
<protein>
    <submittedName>
        <fullName evidence="6">Putative fad binding domain containing protein</fullName>
    </submittedName>
</protein>
<keyword evidence="4" id="KW-0732">Signal</keyword>
<comment type="similarity">
    <text evidence="1">Belongs to the oxygen-dependent FAD-linked oxidoreductase family.</text>
</comment>
<evidence type="ECO:0000256" key="1">
    <source>
        <dbReference type="ARBA" id="ARBA00005466"/>
    </source>
</evidence>
<dbReference type="Pfam" id="PF01565">
    <property type="entry name" value="FAD_binding_4"/>
    <property type="match status" value="1"/>
</dbReference>
<proteinExistence type="inferred from homology"/>
<evidence type="ECO:0000256" key="2">
    <source>
        <dbReference type="ARBA" id="ARBA00023002"/>
    </source>
</evidence>
<evidence type="ECO:0000256" key="4">
    <source>
        <dbReference type="SAM" id="SignalP"/>
    </source>
</evidence>
<reference evidence="6 7" key="1">
    <citation type="submission" date="2015-05" db="EMBL/GenBank/DDBJ databases">
        <title>Distinctive expansion of gene families associated with plant cell wall degradation and secondary metabolism in the genomes of grapevine trunk pathogens.</title>
        <authorList>
            <person name="Lawrence D.P."/>
            <person name="Travadon R."/>
            <person name="Rolshausen P.E."/>
            <person name="Baumgartner K."/>
        </authorList>
    </citation>
    <scope>NUCLEOTIDE SEQUENCE [LARGE SCALE GENOMIC DNA]</scope>
    <source>
        <strain evidence="6">DA912</strain>
    </source>
</reference>
<dbReference type="PANTHER" id="PTHR13878:SF91">
    <property type="entry name" value="FAD BINDING DOMAIN PROTEIN (AFU_ORTHOLOGUE AFUA_6G12070)-RELATED"/>
    <property type="match status" value="1"/>
</dbReference>
<feature type="signal peptide" evidence="4">
    <location>
        <begin position="1"/>
        <end position="25"/>
    </location>
</feature>
<feature type="chain" id="PRO_5002544315" evidence="4">
    <location>
        <begin position="26"/>
        <end position="753"/>
    </location>
</feature>
<dbReference type="SUPFAM" id="SSF56176">
    <property type="entry name" value="FAD-binding/transporter-associated domain-like"/>
    <property type="match status" value="1"/>
</dbReference>
<dbReference type="InterPro" id="IPR016166">
    <property type="entry name" value="FAD-bd_PCMH"/>
</dbReference>
<comment type="caution">
    <text evidence="6">The sequence shown here is derived from an EMBL/GenBank/DDBJ whole genome shotgun (WGS) entry which is preliminary data.</text>
</comment>
<dbReference type="InterPro" id="IPR050432">
    <property type="entry name" value="FAD-linked_Oxidoreductases_BP"/>
</dbReference>
<dbReference type="EMBL" id="LCUC01000039">
    <property type="protein sequence ID" value="KKY39102.1"/>
    <property type="molecule type" value="Genomic_DNA"/>
</dbReference>